<name>A0A2G9H7W6_9LAMI</name>
<dbReference type="AlphaFoldDB" id="A0A2G9H7W6"/>
<dbReference type="EMBL" id="NKXS01002487">
    <property type="protein sequence ID" value="PIN13400.1"/>
    <property type="molecule type" value="Genomic_DNA"/>
</dbReference>
<evidence type="ECO:0000313" key="2">
    <source>
        <dbReference type="Proteomes" id="UP000231279"/>
    </source>
</evidence>
<accession>A0A2G9H7W6</accession>
<proteinExistence type="predicted"/>
<keyword evidence="2" id="KW-1185">Reference proteome</keyword>
<reference evidence="2" key="1">
    <citation type="journal article" date="2018" name="Gigascience">
        <title>Genome assembly of the Pink Ipe (Handroanthus impetiginosus, Bignoniaceae), a highly valued, ecologically keystone Neotropical timber forest tree.</title>
        <authorList>
            <person name="Silva-Junior O.B."/>
            <person name="Grattapaglia D."/>
            <person name="Novaes E."/>
            <person name="Collevatti R.G."/>
        </authorList>
    </citation>
    <scope>NUCLEOTIDE SEQUENCE [LARGE SCALE GENOMIC DNA]</scope>
    <source>
        <strain evidence="2">cv. UFG-1</strain>
    </source>
</reference>
<organism evidence="1 2">
    <name type="scientific">Handroanthus impetiginosus</name>
    <dbReference type="NCBI Taxonomy" id="429701"/>
    <lineage>
        <taxon>Eukaryota</taxon>
        <taxon>Viridiplantae</taxon>
        <taxon>Streptophyta</taxon>
        <taxon>Embryophyta</taxon>
        <taxon>Tracheophyta</taxon>
        <taxon>Spermatophyta</taxon>
        <taxon>Magnoliopsida</taxon>
        <taxon>eudicotyledons</taxon>
        <taxon>Gunneridae</taxon>
        <taxon>Pentapetalae</taxon>
        <taxon>asterids</taxon>
        <taxon>lamiids</taxon>
        <taxon>Lamiales</taxon>
        <taxon>Bignoniaceae</taxon>
        <taxon>Crescentiina</taxon>
        <taxon>Tabebuia alliance</taxon>
        <taxon>Handroanthus</taxon>
    </lineage>
</organism>
<protein>
    <submittedName>
        <fullName evidence="1">Uncharacterized protein</fullName>
    </submittedName>
</protein>
<evidence type="ECO:0000313" key="1">
    <source>
        <dbReference type="EMBL" id="PIN13400.1"/>
    </source>
</evidence>
<gene>
    <name evidence="1" type="ORF">CDL12_13969</name>
</gene>
<dbReference type="Proteomes" id="UP000231279">
    <property type="component" value="Unassembled WGS sequence"/>
</dbReference>
<sequence>MANSKLVMSQVQKLQIIMHEIHAEGMTISESFQKDFKNYLKHKLKKMGLEDLIIKLQIKEDNRMTEIKTGRMKMEVKANLVKPNSNMGKKRKRQDTS</sequence>
<comment type="caution">
    <text evidence="1">The sequence shown here is derived from an EMBL/GenBank/DDBJ whole genome shotgun (WGS) entry which is preliminary data.</text>
</comment>
<dbReference type="OrthoDB" id="1651011at2759"/>